<dbReference type="Pfam" id="PF12937">
    <property type="entry name" value="F-box-like"/>
    <property type="match status" value="1"/>
</dbReference>
<proteinExistence type="predicted"/>
<feature type="domain" description="F-box" evidence="1">
    <location>
        <begin position="3"/>
        <end position="50"/>
    </location>
</feature>
<evidence type="ECO:0000313" key="3">
    <source>
        <dbReference type="Proteomes" id="UP000439903"/>
    </source>
</evidence>
<dbReference type="InterPro" id="IPR001810">
    <property type="entry name" value="F-box_dom"/>
</dbReference>
<accession>A0A8H4AUL4</accession>
<name>A0A8H4AUL4_GIGMA</name>
<organism evidence="2 3">
    <name type="scientific">Gigaspora margarita</name>
    <dbReference type="NCBI Taxonomy" id="4874"/>
    <lineage>
        <taxon>Eukaryota</taxon>
        <taxon>Fungi</taxon>
        <taxon>Fungi incertae sedis</taxon>
        <taxon>Mucoromycota</taxon>
        <taxon>Glomeromycotina</taxon>
        <taxon>Glomeromycetes</taxon>
        <taxon>Diversisporales</taxon>
        <taxon>Gigasporaceae</taxon>
        <taxon>Gigaspora</taxon>
    </lineage>
</organism>
<dbReference type="Gene3D" id="3.80.10.10">
    <property type="entry name" value="Ribonuclease Inhibitor"/>
    <property type="match status" value="1"/>
</dbReference>
<sequence>MITLPNECISEIFAHLPVDINYRKYLFSCLLVNRQWCRNAVPILWKEILQSNIKPSLLKIYLSSLNEEEQTLLIPFQISLPTIKKPLFDYASYTTLIKISYLRNGIIEWLRYSNYHPTNENSAIIQAISHSLISMFIRTSKNLKEMFIPDDNELNMFPSAVSFVNYKPGLSQLVKLECRLYAHDYFNISITLEFIKALSMICTNLREIYFSFKSSNPSDELITSCSNIIKAQKKLRGLHINQALGNTGKLIVALDQKPFLKYLKFIKVDFSTISSFDIKALSRCKNLELLEFIHCKGITLDHCTSLSNNSLDNLKELKLLSECFESSIVNSLVEMWGSTLERLYLDQIKTYELSNTLINRCSNLKYLHVYIKDEYEFLLPFLSQSSLQHFTMTTYHTDNFSYNLGQNLPITLKCLELKKCSLTSESFDKLLKNCNHLVKLEKLAIGNDQPKLEHYISLREFIKSRESLKEIIFHYKTFFIDVSMEEKIKGIIKEITNRGVVCSYFGYEDKSDDY</sequence>
<protein>
    <submittedName>
        <fullName evidence="2">F-box domain-containing protein</fullName>
    </submittedName>
</protein>
<dbReference type="Proteomes" id="UP000439903">
    <property type="component" value="Unassembled WGS sequence"/>
</dbReference>
<dbReference type="GO" id="GO:0031146">
    <property type="term" value="P:SCF-dependent proteasomal ubiquitin-dependent protein catabolic process"/>
    <property type="evidence" value="ECO:0007669"/>
    <property type="project" value="TreeGrafter"/>
</dbReference>
<evidence type="ECO:0000313" key="2">
    <source>
        <dbReference type="EMBL" id="KAF0534283.1"/>
    </source>
</evidence>
<dbReference type="AlphaFoldDB" id="A0A8H4AUL4"/>
<keyword evidence="3" id="KW-1185">Reference proteome</keyword>
<evidence type="ECO:0000259" key="1">
    <source>
        <dbReference type="Pfam" id="PF12937"/>
    </source>
</evidence>
<comment type="caution">
    <text evidence="2">The sequence shown here is derived from an EMBL/GenBank/DDBJ whole genome shotgun (WGS) entry which is preliminary data.</text>
</comment>
<dbReference type="SUPFAM" id="SSF52047">
    <property type="entry name" value="RNI-like"/>
    <property type="match status" value="1"/>
</dbReference>
<gene>
    <name evidence="2" type="ORF">F8M41_010022</name>
</gene>
<dbReference type="InterPro" id="IPR036047">
    <property type="entry name" value="F-box-like_dom_sf"/>
</dbReference>
<dbReference type="OrthoDB" id="2322172at2759"/>
<dbReference type="PANTHER" id="PTHR13318">
    <property type="entry name" value="PARTNER OF PAIRED, ISOFORM B-RELATED"/>
    <property type="match status" value="1"/>
</dbReference>
<dbReference type="SUPFAM" id="SSF81383">
    <property type="entry name" value="F-box domain"/>
    <property type="match status" value="1"/>
</dbReference>
<dbReference type="EMBL" id="WTPW01000212">
    <property type="protein sequence ID" value="KAF0534283.1"/>
    <property type="molecule type" value="Genomic_DNA"/>
</dbReference>
<dbReference type="InterPro" id="IPR032675">
    <property type="entry name" value="LRR_dom_sf"/>
</dbReference>
<dbReference type="GO" id="GO:0019005">
    <property type="term" value="C:SCF ubiquitin ligase complex"/>
    <property type="evidence" value="ECO:0007669"/>
    <property type="project" value="TreeGrafter"/>
</dbReference>
<reference evidence="2 3" key="1">
    <citation type="journal article" date="2019" name="Environ. Microbiol.">
        <title>At the nexus of three kingdoms: the genome of the mycorrhizal fungus Gigaspora margarita provides insights into plant, endobacterial and fungal interactions.</title>
        <authorList>
            <person name="Venice F."/>
            <person name="Ghignone S."/>
            <person name="Salvioli di Fossalunga A."/>
            <person name="Amselem J."/>
            <person name="Novero M."/>
            <person name="Xianan X."/>
            <person name="Sedzielewska Toro K."/>
            <person name="Morin E."/>
            <person name="Lipzen A."/>
            <person name="Grigoriev I.V."/>
            <person name="Henrissat B."/>
            <person name="Martin F.M."/>
            <person name="Bonfante P."/>
        </authorList>
    </citation>
    <scope>NUCLEOTIDE SEQUENCE [LARGE SCALE GENOMIC DNA]</scope>
    <source>
        <strain evidence="2 3">BEG34</strain>
    </source>
</reference>